<dbReference type="FunCoup" id="E9HAS6">
    <property type="interactions" value="79"/>
</dbReference>
<evidence type="ECO:0000313" key="5">
    <source>
        <dbReference type="Proteomes" id="UP000000305"/>
    </source>
</evidence>
<dbReference type="PRINTS" id="PR00722">
    <property type="entry name" value="CHYMOTRYPSIN"/>
</dbReference>
<feature type="domain" description="Peptidase S1" evidence="3">
    <location>
        <begin position="33"/>
        <end position="278"/>
    </location>
</feature>
<dbReference type="Pfam" id="PF00089">
    <property type="entry name" value="Trypsin"/>
    <property type="match status" value="1"/>
</dbReference>
<dbReference type="InterPro" id="IPR043504">
    <property type="entry name" value="Peptidase_S1_PA_chymotrypsin"/>
</dbReference>
<dbReference type="CDD" id="cd00190">
    <property type="entry name" value="Tryp_SPc"/>
    <property type="match status" value="1"/>
</dbReference>
<evidence type="ECO:0000313" key="4">
    <source>
        <dbReference type="EMBL" id="EFX71080.1"/>
    </source>
</evidence>
<reference evidence="4 5" key="1">
    <citation type="journal article" date="2011" name="Science">
        <title>The ecoresponsive genome of Daphnia pulex.</title>
        <authorList>
            <person name="Colbourne J.K."/>
            <person name="Pfrender M.E."/>
            <person name="Gilbert D."/>
            <person name="Thomas W.K."/>
            <person name="Tucker A."/>
            <person name="Oakley T.H."/>
            <person name="Tokishita S."/>
            <person name="Aerts A."/>
            <person name="Arnold G.J."/>
            <person name="Basu M.K."/>
            <person name="Bauer D.J."/>
            <person name="Caceres C.E."/>
            <person name="Carmel L."/>
            <person name="Casola C."/>
            <person name="Choi J.H."/>
            <person name="Detter J.C."/>
            <person name="Dong Q."/>
            <person name="Dusheyko S."/>
            <person name="Eads B.D."/>
            <person name="Frohlich T."/>
            <person name="Geiler-Samerotte K.A."/>
            <person name="Gerlach D."/>
            <person name="Hatcher P."/>
            <person name="Jogdeo S."/>
            <person name="Krijgsveld J."/>
            <person name="Kriventseva E.V."/>
            <person name="Kultz D."/>
            <person name="Laforsch C."/>
            <person name="Lindquist E."/>
            <person name="Lopez J."/>
            <person name="Manak J.R."/>
            <person name="Muller J."/>
            <person name="Pangilinan J."/>
            <person name="Patwardhan R.P."/>
            <person name="Pitluck S."/>
            <person name="Pritham E.J."/>
            <person name="Rechtsteiner A."/>
            <person name="Rho M."/>
            <person name="Rogozin I.B."/>
            <person name="Sakarya O."/>
            <person name="Salamov A."/>
            <person name="Schaack S."/>
            <person name="Shapiro H."/>
            <person name="Shiga Y."/>
            <person name="Skalitzky C."/>
            <person name="Smith Z."/>
            <person name="Souvorov A."/>
            <person name="Sung W."/>
            <person name="Tang Z."/>
            <person name="Tsuchiya D."/>
            <person name="Tu H."/>
            <person name="Vos H."/>
            <person name="Wang M."/>
            <person name="Wolf Y.I."/>
            <person name="Yamagata H."/>
            <person name="Yamada T."/>
            <person name="Ye Y."/>
            <person name="Shaw J.R."/>
            <person name="Andrews J."/>
            <person name="Crease T.J."/>
            <person name="Tang H."/>
            <person name="Lucas S.M."/>
            <person name="Robertson H.M."/>
            <person name="Bork P."/>
            <person name="Koonin E.V."/>
            <person name="Zdobnov E.M."/>
            <person name="Grigoriev I.V."/>
            <person name="Lynch M."/>
            <person name="Boore J.L."/>
        </authorList>
    </citation>
    <scope>NUCLEOTIDE SEQUENCE [LARGE SCALE GENOMIC DNA]</scope>
</reference>
<gene>
    <name evidence="4" type="ORF">DAPPUDRAFT_309193</name>
</gene>
<dbReference type="HOGENOM" id="CLU_006842_7_0_1"/>
<dbReference type="InterPro" id="IPR001314">
    <property type="entry name" value="Peptidase_S1A"/>
</dbReference>
<keyword evidence="2" id="KW-0732">Signal</keyword>
<keyword evidence="1" id="KW-1015">Disulfide bond</keyword>
<dbReference type="GO" id="GO:0004252">
    <property type="term" value="F:serine-type endopeptidase activity"/>
    <property type="evidence" value="ECO:0007669"/>
    <property type="project" value="InterPro"/>
</dbReference>
<dbReference type="PANTHER" id="PTHR24258:SF140">
    <property type="entry name" value="BCDNA.GH08420-RELATED"/>
    <property type="match status" value="1"/>
</dbReference>
<sequence length="284" mass="30571">MFVIDGSMKLIFVVLSAAIFSATGLSASSSGRITGGGTASPGQFPYVVSITENDRHICGGFIYSSRWIVTAASCVDGKSYTKLNVVAGQVSLINPDINEQKMDVYTITIFPQYNSTNKLNDVALLWLTADILFDNENVDFIPYGTELQDLAQPRKGIFMGWGASFDGGTESVNLRYATAVDNPMTAETPCGAYSNTEFDYLTMMCTGVFVDAPSGSPCQYDEGSPLVQEIPDPNDASLPKTATAVGIFSKTESCAISSGKSVFTRLSVYYSWFKDTAGLQPTRP</sequence>
<dbReference type="Gene3D" id="2.40.10.10">
    <property type="entry name" value="Trypsin-like serine proteases"/>
    <property type="match status" value="1"/>
</dbReference>
<dbReference type="KEGG" id="dpx:DAPPUDRAFT_309193"/>
<name>E9HAS6_DAPPU</name>
<accession>E9HAS6</accession>
<dbReference type="PANTHER" id="PTHR24258">
    <property type="entry name" value="SERINE PROTEASE-RELATED"/>
    <property type="match status" value="1"/>
</dbReference>
<dbReference type="Proteomes" id="UP000000305">
    <property type="component" value="Unassembled WGS sequence"/>
</dbReference>
<dbReference type="InterPro" id="IPR009003">
    <property type="entry name" value="Peptidase_S1_PA"/>
</dbReference>
<dbReference type="InParanoid" id="E9HAS6"/>
<evidence type="ECO:0000256" key="1">
    <source>
        <dbReference type="ARBA" id="ARBA00023157"/>
    </source>
</evidence>
<dbReference type="InterPro" id="IPR001254">
    <property type="entry name" value="Trypsin_dom"/>
</dbReference>
<proteinExistence type="predicted"/>
<dbReference type="EMBL" id="GL732613">
    <property type="protein sequence ID" value="EFX71080.1"/>
    <property type="molecule type" value="Genomic_DNA"/>
</dbReference>
<protein>
    <recommendedName>
        <fullName evidence="3">Peptidase S1 domain-containing protein</fullName>
    </recommendedName>
</protein>
<dbReference type="OrthoDB" id="6331753at2759"/>
<dbReference type="GO" id="GO:0006508">
    <property type="term" value="P:proteolysis"/>
    <property type="evidence" value="ECO:0007669"/>
    <property type="project" value="InterPro"/>
</dbReference>
<dbReference type="SUPFAM" id="SSF50494">
    <property type="entry name" value="Trypsin-like serine proteases"/>
    <property type="match status" value="1"/>
</dbReference>
<dbReference type="SMART" id="SM00020">
    <property type="entry name" value="Tryp_SPc"/>
    <property type="match status" value="1"/>
</dbReference>
<evidence type="ECO:0000259" key="3">
    <source>
        <dbReference type="PROSITE" id="PS50240"/>
    </source>
</evidence>
<organism evidence="4 5">
    <name type="scientific">Daphnia pulex</name>
    <name type="common">Water flea</name>
    <dbReference type="NCBI Taxonomy" id="6669"/>
    <lineage>
        <taxon>Eukaryota</taxon>
        <taxon>Metazoa</taxon>
        <taxon>Ecdysozoa</taxon>
        <taxon>Arthropoda</taxon>
        <taxon>Crustacea</taxon>
        <taxon>Branchiopoda</taxon>
        <taxon>Diplostraca</taxon>
        <taxon>Cladocera</taxon>
        <taxon>Anomopoda</taxon>
        <taxon>Daphniidae</taxon>
        <taxon>Daphnia</taxon>
    </lineage>
</organism>
<dbReference type="STRING" id="6669.E9HAS6"/>
<dbReference type="PROSITE" id="PS50240">
    <property type="entry name" value="TRYPSIN_DOM"/>
    <property type="match status" value="1"/>
</dbReference>
<feature type="chain" id="PRO_5003240997" description="Peptidase S1 domain-containing protein" evidence="2">
    <location>
        <begin position="25"/>
        <end position="284"/>
    </location>
</feature>
<evidence type="ECO:0000256" key="2">
    <source>
        <dbReference type="SAM" id="SignalP"/>
    </source>
</evidence>
<keyword evidence="5" id="KW-1185">Reference proteome</keyword>
<dbReference type="FunFam" id="2.40.10.10:FF:000068">
    <property type="entry name" value="transmembrane protease serine 2"/>
    <property type="match status" value="1"/>
</dbReference>
<dbReference type="AlphaFoldDB" id="E9HAS6"/>
<dbReference type="PhylomeDB" id="E9HAS6"/>
<feature type="signal peptide" evidence="2">
    <location>
        <begin position="1"/>
        <end position="24"/>
    </location>
</feature>